<dbReference type="Proteomes" id="UP000025227">
    <property type="component" value="Unplaced"/>
</dbReference>
<dbReference type="CDD" id="cd01650">
    <property type="entry name" value="RT_nLTR_like"/>
    <property type="match status" value="1"/>
</dbReference>
<proteinExistence type="predicted"/>
<feature type="region of interest" description="Disordered" evidence="1">
    <location>
        <begin position="1"/>
        <end position="34"/>
    </location>
</feature>
<dbReference type="InterPro" id="IPR005135">
    <property type="entry name" value="Endo/exonuclease/phosphatase"/>
</dbReference>
<feature type="domain" description="Reverse transcriptase" evidence="2">
    <location>
        <begin position="476"/>
        <end position="630"/>
    </location>
</feature>
<dbReference type="CDD" id="cd09076">
    <property type="entry name" value="L1-EN"/>
    <property type="match status" value="1"/>
</dbReference>
<accession>A0A7I4Y6W5</accession>
<dbReference type="Pfam" id="PF03372">
    <property type="entry name" value="Exo_endo_phos"/>
    <property type="match status" value="1"/>
</dbReference>
<protein>
    <submittedName>
        <fullName evidence="5">Reverse transcriptase domain-containing protein</fullName>
    </submittedName>
</protein>
<evidence type="ECO:0000259" key="2">
    <source>
        <dbReference type="Pfam" id="PF00078"/>
    </source>
</evidence>
<dbReference type="InterPro" id="IPR000477">
    <property type="entry name" value="RT_dom"/>
</dbReference>
<organism evidence="4 5">
    <name type="scientific">Haemonchus contortus</name>
    <name type="common">Barber pole worm</name>
    <dbReference type="NCBI Taxonomy" id="6289"/>
    <lineage>
        <taxon>Eukaryota</taxon>
        <taxon>Metazoa</taxon>
        <taxon>Ecdysozoa</taxon>
        <taxon>Nematoda</taxon>
        <taxon>Chromadorea</taxon>
        <taxon>Rhabditida</taxon>
        <taxon>Rhabditina</taxon>
        <taxon>Rhabditomorpha</taxon>
        <taxon>Strongyloidea</taxon>
        <taxon>Trichostrongylidae</taxon>
        <taxon>Haemonchus</taxon>
    </lineage>
</organism>
<evidence type="ECO:0000313" key="5">
    <source>
        <dbReference type="WBParaSite" id="HCON_00051700-00001"/>
    </source>
</evidence>
<dbReference type="InterPro" id="IPR043502">
    <property type="entry name" value="DNA/RNA_pol_sf"/>
</dbReference>
<dbReference type="InterPro" id="IPR036691">
    <property type="entry name" value="Endo/exonu/phosph_ase_sf"/>
</dbReference>
<dbReference type="SUPFAM" id="SSF56219">
    <property type="entry name" value="DNase I-like"/>
    <property type="match status" value="1"/>
</dbReference>
<dbReference type="AlphaFoldDB" id="A0A7I4Y6W5"/>
<reference evidence="5" key="1">
    <citation type="submission" date="2020-12" db="UniProtKB">
        <authorList>
            <consortium name="WormBaseParasite"/>
        </authorList>
    </citation>
    <scope>IDENTIFICATION</scope>
    <source>
        <strain evidence="5">MHco3</strain>
    </source>
</reference>
<dbReference type="WBParaSite" id="HCON_00051700-00001">
    <property type="protein sequence ID" value="HCON_00051700-00001"/>
    <property type="gene ID" value="HCON_00051700"/>
</dbReference>
<dbReference type="SUPFAM" id="SSF56672">
    <property type="entry name" value="DNA/RNA polymerases"/>
    <property type="match status" value="1"/>
</dbReference>
<keyword evidence="4" id="KW-1185">Reference proteome</keyword>
<feature type="domain" description="Endonuclease/exonuclease/phosphatase" evidence="3">
    <location>
        <begin position="46"/>
        <end position="188"/>
    </location>
</feature>
<sequence>MLPTTSAEASTDEEPSNLAWESGRHRNRNPGNTPKSRHMDCLFVCSYNCRTIASEASLWMLLRSSRLVKYDVIALQETKGRTETIRKTDHKELRIIGPKANGNVGGVGFLINSTIAHLVDSHNIVSPRLAVLRLRTSDRVAISVINAYAPTSVAAQEEREEFYRLLEKTIQEEKSYYKYVVGDFNAVVGTNCSGDWRLGPCGSGDRTENGELLLNPLYACRLFHGNSMFEKPANRRWTWESPNGRTHTEIDHRDTHRPAHFKTPSFDTELLESAIKAHDWCLLDDPTEDYEHLTKGLLKCADISRRPHLARIPRLSALAVGKQKQSLREYRRTKLLKAAEARSSIRRCKRDLNDQKAVMSALLDKDGSVKTSRSSMENIVQDFYTELFRSSTFVPKCSMPPYEETPAILDSEVANAIRSMKKGTAPGLDNIPADLLRSGSTALHTLLAEHFNQYLRLKRIPQQWKESKTILLFKKGQREDISNYRPISLLSVVYKSFTKALLNRVERILDEYQPVEQTGFRKNFSCMDNIHAREVCQLIERSREYRLPLALLFVDYKKAFDSVEINAVLNALVQAGVDPAYVHLLTQCLSNTSTFIQLFERKLKIPVGKGVRQGDTISPKLFTAALQYAMLNLDWEERGYPVNGKKSQ</sequence>
<dbReference type="GO" id="GO:0003824">
    <property type="term" value="F:catalytic activity"/>
    <property type="evidence" value="ECO:0007669"/>
    <property type="project" value="InterPro"/>
</dbReference>
<evidence type="ECO:0000256" key="1">
    <source>
        <dbReference type="SAM" id="MobiDB-lite"/>
    </source>
</evidence>
<evidence type="ECO:0000313" key="4">
    <source>
        <dbReference type="Proteomes" id="UP000025227"/>
    </source>
</evidence>
<evidence type="ECO:0000259" key="3">
    <source>
        <dbReference type="Pfam" id="PF03372"/>
    </source>
</evidence>
<dbReference type="OrthoDB" id="410104at2759"/>
<dbReference type="Pfam" id="PF00078">
    <property type="entry name" value="RVT_1"/>
    <property type="match status" value="1"/>
</dbReference>
<dbReference type="PANTHER" id="PTHR19446">
    <property type="entry name" value="REVERSE TRANSCRIPTASES"/>
    <property type="match status" value="1"/>
</dbReference>
<dbReference type="OMA" id="DNIHARE"/>
<dbReference type="Gene3D" id="3.60.10.10">
    <property type="entry name" value="Endonuclease/exonuclease/phosphatase"/>
    <property type="match status" value="1"/>
</dbReference>
<name>A0A7I4Y6W5_HAECO</name>